<sequence length="140" mass="15780">MKFKKVFIVFIILPLVIAGCAGIGPNATYYMATTSFKYDPRYTDYMLLLNGSEIGGGFGNVTSTNSIKVGPQTVTWKDSKTGELHQSTNQLVIQKEQLKNKKYLALHIYPDDTVEVTTSDNLPDPTEKGMKWREQLRKNK</sequence>
<keyword evidence="3" id="KW-1185">Reference proteome</keyword>
<comment type="caution">
    <text evidence="2">The sequence shown here is derived from an EMBL/GenBank/DDBJ whole genome shotgun (WGS) entry which is preliminary data.</text>
</comment>
<accession>N9NRA2</accession>
<dbReference type="PATRIC" id="fig|1217706.3.peg.320"/>
<dbReference type="RefSeq" id="WP_005255421.1">
    <property type="nucleotide sequence ID" value="NZ_BMDR01000006.1"/>
</dbReference>
<feature type="compositionally biased region" description="Basic and acidic residues" evidence="1">
    <location>
        <begin position="125"/>
        <end position="140"/>
    </location>
</feature>
<reference evidence="2 3" key="1">
    <citation type="submission" date="2013-02" db="EMBL/GenBank/DDBJ databases">
        <title>The Genome Sequence of Acinetobacter sp. NIPH 2168.</title>
        <authorList>
            <consortium name="The Broad Institute Genome Sequencing Platform"/>
            <consortium name="The Broad Institute Genome Sequencing Center for Infectious Disease"/>
            <person name="Cerqueira G."/>
            <person name="Feldgarden M."/>
            <person name="Courvalin P."/>
            <person name="Perichon B."/>
            <person name="Grillot-Courvalin C."/>
            <person name="Clermont D."/>
            <person name="Rocha E."/>
            <person name="Yoon E.-J."/>
            <person name="Nemec A."/>
            <person name="Walker B."/>
            <person name="Young S.K."/>
            <person name="Zeng Q."/>
            <person name="Gargeya S."/>
            <person name="Fitzgerald M."/>
            <person name="Haas B."/>
            <person name="Abouelleil A."/>
            <person name="Alvarado L."/>
            <person name="Arachchi H.M."/>
            <person name="Berlin A.M."/>
            <person name="Chapman S.B."/>
            <person name="Dewar J."/>
            <person name="Goldberg J."/>
            <person name="Griggs A."/>
            <person name="Gujja S."/>
            <person name="Hansen M."/>
            <person name="Howarth C."/>
            <person name="Imamovic A."/>
            <person name="Larimer J."/>
            <person name="McCowan C."/>
            <person name="Murphy C."/>
            <person name="Neiman D."/>
            <person name="Pearson M."/>
            <person name="Priest M."/>
            <person name="Roberts A."/>
            <person name="Saif S."/>
            <person name="Shea T."/>
            <person name="Sisk P."/>
            <person name="Sykes S."/>
            <person name="Wortman J."/>
            <person name="Nusbaum C."/>
            <person name="Birren B."/>
        </authorList>
    </citation>
    <scope>NUCLEOTIDE SEQUENCE [LARGE SCALE GENOMIC DNA]</scope>
    <source>
        <strain evidence="2 3">NIPH 2168</strain>
    </source>
</reference>
<evidence type="ECO:0000313" key="2">
    <source>
        <dbReference type="EMBL" id="ENX23734.1"/>
    </source>
</evidence>
<name>N9NRA2_9GAMM</name>
<dbReference type="PROSITE" id="PS51257">
    <property type="entry name" value="PROKAR_LIPOPROTEIN"/>
    <property type="match status" value="1"/>
</dbReference>
<dbReference type="AlphaFoldDB" id="N9NRA2"/>
<organism evidence="2 3">
    <name type="scientific">Acinetobacter vivianii</name>
    <dbReference type="NCBI Taxonomy" id="1776742"/>
    <lineage>
        <taxon>Bacteria</taxon>
        <taxon>Pseudomonadati</taxon>
        <taxon>Pseudomonadota</taxon>
        <taxon>Gammaproteobacteria</taxon>
        <taxon>Moraxellales</taxon>
        <taxon>Moraxellaceae</taxon>
        <taxon>Acinetobacter</taxon>
    </lineage>
</organism>
<dbReference type="OrthoDB" id="6691882at2"/>
<dbReference type="EMBL" id="APRW01000008">
    <property type="protein sequence ID" value="ENX23734.1"/>
    <property type="molecule type" value="Genomic_DNA"/>
</dbReference>
<evidence type="ECO:0000313" key="3">
    <source>
        <dbReference type="Proteomes" id="UP000013173"/>
    </source>
</evidence>
<proteinExistence type="predicted"/>
<gene>
    <name evidence="2" type="ORF">F892_00336</name>
</gene>
<dbReference type="HOGENOM" id="CLU_1850842_0_0_6"/>
<feature type="region of interest" description="Disordered" evidence="1">
    <location>
        <begin position="118"/>
        <end position="140"/>
    </location>
</feature>
<dbReference type="Proteomes" id="UP000013173">
    <property type="component" value="Unassembled WGS sequence"/>
</dbReference>
<dbReference type="GeneID" id="303684496"/>
<evidence type="ECO:0000256" key="1">
    <source>
        <dbReference type="SAM" id="MobiDB-lite"/>
    </source>
</evidence>
<evidence type="ECO:0008006" key="4">
    <source>
        <dbReference type="Google" id="ProtNLM"/>
    </source>
</evidence>
<protein>
    <recommendedName>
        <fullName evidence="4">DUF2846 domain-containing protein</fullName>
    </recommendedName>
</protein>